<comment type="function">
    <text evidence="4">Catalyzes the methylation of 5-hydroxyuridine (ho5U) to form 5-methoxyuridine (mo5U) at position 34 in tRNAs.</text>
</comment>
<dbReference type="GO" id="GO:0008757">
    <property type="term" value="F:S-adenosylmethionine-dependent methyltransferase activity"/>
    <property type="evidence" value="ECO:0007669"/>
    <property type="project" value="TreeGrafter"/>
</dbReference>
<dbReference type="RefSeq" id="WP_121128549.1">
    <property type="nucleotide sequence ID" value="NZ_JBHUFK010000023.1"/>
</dbReference>
<keyword evidence="3 4" id="KW-0949">S-adenosyl-L-methionine</keyword>
<comment type="caution">
    <text evidence="5">The sequence shown here is derived from an EMBL/GenBank/DDBJ whole genome shotgun (WGS) entry which is preliminary data.</text>
</comment>
<comment type="catalytic activity">
    <reaction evidence="4">
        <text>5-hydroxyuridine(34) in tRNA + S-adenosyl-L-methionine = 5-methoxyuridine(34) in tRNA + S-adenosyl-L-homocysteine + H(+)</text>
        <dbReference type="Rhea" id="RHEA:60524"/>
        <dbReference type="Rhea" id="RHEA-COMP:13381"/>
        <dbReference type="Rhea" id="RHEA-COMP:15591"/>
        <dbReference type="ChEBI" id="CHEBI:15378"/>
        <dbReference type="ChEBI" id="CHEBI:57856"/>
        <dbReference type="ChEBI" id="CHEBI:59789"/>
        <dbReference type="ChEBI" id="CHEBI:136877"/>
        <dbReference type="ChEBI" id="CHEBI:143860"/>
    </reaction>
</comment>
<accession>A0A494Z5W2</accession>
<evidence type="ECO:0000256" key="1">
    <source>
        <dbReference type="ARBA" id="ARBA00022603"/>
    </source>
</evidence>
<evidence type="ECO:0000256" key="3">
    <source>
        <dbReference type="ARBA" id="ARBA00022691"/>
    </source>
</evidence>
<evidence type="ECO:0000256" key="2">
    <source>
        <dbReference type="ARBA" id="ARBA00022679"/>
    </source>
</evidence>
<dbReference type="InterPro" id="IPR050362">
    <property type="entry name" value="Cation-dep_OMT"/>
</dbReference>
<dbReference type="HAMAP" id="MF_02217">
    <property type="entry name" value="TrmR_methyltr"/>
    <property type="match status" value="1"/>
</dbReference>
<evidence type="ECO:0000313" key="5">
    <source>
        <dbReference type="EMBL" id="RKQ17893.1"/>
    </source>
</evidence>
<feature type="binding site" evidence="4">
    <location>
        <position position="129"/>
    </location>
    <ligand>
        <name>S-adenosyl-L-methionine</name>
        <dbReference type="ChEBI" id="CHEBI:59789"/>
    </ligand>
</feature>
<dbReference type="SUPFAM" id="SSF53335">
    <property type="entry name" value="S-adenosyl-L-methionine-dependent methyltransferases"/>
    <property type="match status" value="1"/>
</dbReference>
<dbReference type="Gene3D" id="3.40.50.150">
    <property type="entry name" value="Vaccinia Virus protein VP39"/>
    <property type="match status" value="1"/>
</dbReference>
<keyword evidence="2 4" id="KW-0808">Transferase</keyword>
<feature type="binding site" evidence="4">
    <location>
        <position position="156"/>
    </location>
    <ligand>
        <name>Mg(2+)</name>
        <dbReference type="ChEBI" id="CHEBI:18420"/>
    </ligand>
</feature>
<name>A0A494Z5W2_9BACI</name>
<dbReference type="PROSITE" id="PS51682">
    <property type="entry name" value="SAM_OMT_I"/>
    <property type="match status" value="1"/>
</dbReference>
<dbReference type="InterPro" id="IPR029063">
    <property type="entry name" value="SAM-dependent_MTases_sf"/>
</dbReference>
<dbReference type="GO" id="GO:0008171">
    <property type="term" value="F:O-methyltransferase activity"/>
    <property type="evidence" value="ECO:0007669"/>
    <property type="project" value="InterPro"/>
</dbReference>
<feature type="binding site" evidence="4">
    <location>
        <begin position="110"/>
        <end position="111"/>
    </location>
    <ligand>
        <name>S-adenosyl-L-methionine</name>
        <dbReference type="ChEBI" id="CHEBI:59789"/>
    </ligand>
</feature>
<sequence length="210" mass="24054">MDKQIGDYLIQTLPKQQDWVIELEEQAAIDRVPIMDKAGMHLVMQLIRITKPKRILEIGTAIGYSALRMKGAYPDTTIVTIEKDENRFQQAINNIRQQNKNGEIDVIHGDALEEMTRLTGKTFNLIFIDAAKGQYKRFFELAVPLLADNGIIITDNVLFRGHVANPEETPKRYKNMVEKIRDYNQYLNEHPLFHTSIIPIGDGVAVSYKK</sequence>
<dbReference type="GO" id="GO:0016300">
    <property type="term" value="F:tRNA (uridine) methyltransferase activity"/>
    <property type="evidence" value="ECO:0007669"/>
    <property type="project" value="UniProtKB-UniRule"/>
</dbReference>
<proteinExistence type="inferred from homology"/>
<dbReference type="CDD" id="cd02440">
    <property type="entry name" value="AdoMet_MTases"/>
    <property type="match status" value="1"/>
</dbReference>
<feature type="binding site" evidence="4">
    <location>
        <position position="129"/>
    </location>
    <ligand>
        <name>Mg(2+)</name>
        <dbReference type="ChEBI" id="CHEBI:18420"/>
    </ligand>
</feature>
<protein>
    <recommendedName>
        <fullName evidence="4">tRNA 5-hydroxyuridine methyltransferase</fullName>
        <ecNumber evidence="4">2.1.1.-</ecNumber>
    </recommendedName>
    <alternativeName>
        <fullName evidence="4">ho5U methyltransferase</fullName>
    </alternativeName>
</protein>
<gene>
    <name evidence="4" type="primary">trmR</name>
    <name evidence="5" type="ORF">D8M05_03125</name>
</gene>
<evidence type="ECO:0000256" key="4">
    <source>
        <dbReference type="HAMAP-Rule" id="MF_02217"/>
    </source>
</evidence>
<dbReference type="EMBL" id="RBZO01000003">
    <property type="protein sequence ID" value="RKQ17893.1"/>
    <property type="molecule type" value="Genomic_DNA"/>
</dbReference>
<dbReference type="OrthoDB" id="9799672at2"/>
<dbReference type="GO" id="GO:0000287">
    <property type="term" value="F:magnesium ion binding"/>
    <property type="evidence" value="ECO:0007669"/>
    <property type="project" value="UniProtKB-UniRule"/>
</dbReference>
<dbReference type="GO" id="GO:0030488">
    <property type="term" value="P:tRNA methylation"/>
    <property type="evidence" value="ECO:0007669"/>
    <property type="project" value="UniProtKB-UniRule"/>
</dbReference>
<comment type="similarity">
    <text evidence="4">Belongs to the class I-like SAM-binding methyltransferase superfamily. Cation-dependent O-methyltransferase family.</text>
</comment>
<dbReference type="AlphaFoldDB" id="A0A494Z5W2"/>
<dbReference type="EC" id="2.1.1.-" evidence="4"/>
<dbReference type="Proteomes" id="UP000281813">
    <property type="component" value="Unassembled WGS sequence"/>
</dbReference>
<keyword evidence="1 4" id="KW-0489">Methyltransferase</keyword>
<dbReference type="PANTHER" id="PTHR10509">
    <property type="entry name" value="O-METHYLTRANSFERASE-RELATED"/>
    <property type="match status" value="1"/>
</dbReference>
<dbReference type="PANTHER" id="PTHR10509:SF14">
    <property type="entry name" value="CAFFEOYL-COA O-METHYLTRANSFERASE 3-RELATED"/>
    <property type="match status" value="1"/>
</dbReference>
<dbReference type="InterPro" id="IPR002935">
    <property type="entry name" value="SAM_O-MeTrfase"/>
</dbReference>
<feature type="binding site" evidence="4">
    <location>
        <position position="65"/>
    </location>
    <ligand>
        <name>S-adenosyl-L-methionine</name>
        <dbReference type="ChEBI" id="CHEBI:59789"/>
    </ligand>
</feature>
<dbReference type="InterPro" id="IPR043675">
    <property type="entry name" value="TrmR_methyltr"/>
</dbReference>
<keyword evidence="6" id="KW-1185">Reference proteome</keyword>
<organism evidence="5 6">
    <name type="scientific">Oceanobacillus bengalensis</name>
    <dbReference type="NCBI Taxonomy" id="1435466"/>
    <lineage>
        <taxon>Bacteria</taxon>
        <taxon>Bacillati</taxon>
        <taxon>Bacillota</taxon>
        <taxon>Bacilli</taxon>
        <taxon>Bacillales</taxon>
        <taxon>Bacillaceae</taxon>
        <taxon>Oceanobacillus</taxon>
    </lineage>
</organism>
<reference evidence="5 6" key="1">
    <citation type="journal article" date="2015" name="Antonie Van Leeuwenhoek">
        <title>Oceanobacillus bengalensis sp. nov., a bacterium isolated from seawater of the Bay of Bengal.</title>
        <authorList>
            <person name="Yongchang O."/>
            <person name="Xiang W."/>
            <person name="Wang G."/>
        </authorList>
    </citation>
    <scope>NUCLEOTIDE SEQUENCE [LARGE SCALE GENOMIC DNA]</scope>
    <source>
        <strain evidence="5 6">MCCC 1K00260</strain>
    </source>
</reference>
<feature type="binding site" evidence="4">
    <location>
        <position position="82"/>
    </location>
    <ligand>
        <name>S-adenosyl-L-methionine</name>
        <dbReference type="ChEBI" id="CHEBI:59789"/>
    </ligand>
</feature>
<comment type="subunit">
    <text evidence="4">Homodimer.</text>
</comment>
<keyword evidence="4" id="KW-0479">Metal-binding</keyword>
<keyword evidence="4" id="KW-0460">Magnesium</keyword>
<feature type="binding site" evidence="4">
    <location>
        <position position="155"/>
    </location>
    <ligand>
        <name>Mg(2+)</name>
        <dbReference type="ChEBI" id="CHEBI:18420"/>
    </ligand>
</feature>
<evidence type="ECO:0000313" key="6">
    <source>
        <dbReference type="Proteomes" id="UP000281813"/>
    </source>
</evidence>
<keyword evidence="4" id="KW-0819">tRNA processing</keyword>
<dbReference type="Pfam" id="PF01596">
    <property type="entry name" value="Methyltransf_3"/>
    <property type="match status" value="1"/>
</dbReference>
<feature type="binding site" evidence="4">
    <location>
        <position position="35"/>
    </location>
    <ligand>
        <name>S-adenosyl-L-methionine</name>
        <dbReference type="ChEBI" id="CHEBI:59789"/>
    </ligand>
</feature>